<evidence type="ECO:0000256" key="1">
    <source>
        <dbReference type="SAM" id="MobiDB-lite"/>
    </source>
</evidence>
<comment type="caution">
    <text evidence="2">The sequence shown here is derived from an EMBL/GenBank/DDBJ whole genome shotgun (WGS) entry which is preliminary data.</text>
</comment>
<proteinExistence type="predicted"/>
<dbReference type="EMBL" id="BARS01029768">
    <property type="protein sequence ID" value="GAG08326.1"/>
    <property type="molecule type" value="Genomic_DNA"/>
</dbReference>
<sequence>MSVTSTVTLPAQPADGLMRNTPLGGNGYRSPFNQVYCRVNLAGDATGGDVEINIILDDVYLSLVNVMQAWVSGATADVPCRMQLIKDGPEFFQYQGEIPHSAAGSGSAFLNNRVWSPPPLLLNHSQAGNVHLLCPNTDGDQFTLGVWLYQFNKRAADFTELEQILDTLSRGTTIS</sequence>
<protein>
    <submittedName>
        <fullName evidence="2">Uncharacterized protein</fullName>
    </submittedName>
</protein>
<feature type="region of interest" description="Disordered" evidence="1">
    <location>
        <begin position="1"/>
        <end position="20"/>
    </location>
</feature>
<accession>X0W6M5</accession>
<reference evidence="2" key="1">
    <citation type="journal article" date="2014" name="Front. Microbiol.">
        <title>High frequency of phylogenetically diverse reductive dehalogenase-homologous genes in deep subseafloor sedimentary metagenomes.</title>
        <authorList>
            <person name="Kawai M."/>
            <person name="Futagami T."/>
            <person name="Toyoda A."/>
            <person name="Takaki Y."/>
            <person name="Nishi S."/>
            <person name="Hori S."/>
            <person name="Arai W."/>
            <person name="Tsubouchi T."/>
            <person name="Morono Y."/>
            <person name="Uchiyama I."/>
            <person name="Ito T."/>
            <person name="Fujiyama A."/>
            <person name="Inagaki F."/>
            <person name="Takami H."/>
        </authorList>
    </citation>
    <scope>NUCLEOTIDE SEQUENCE</scope>
    <source>
        <strain evidence="2">Expedition CK06-06</strain>
    </source>
</reference>
<name>X0W6M5_9ZZZZ</name>
<organism evidence="2">
    <name type="scientific">marine sediment metagenome</name>
    <dbReference type="NCBI Taxonomy" id="412755"/>
    <lineage>
        <taxon>unclassified sequences</taxon>
        <taxon>metagenomes</taxon>
        <taxon>ecological metagenomes</taxon>
    </lineage>
</organism>
<evidence type="ECO:0000313" key="2">
    <source>
        <dbReference type="EMBL" id="GAG08326.1"/>
    </source>
</evidence>
<gene>
    <name evidence="2" type="ORF">S01H1_46485</name>
</gene>
<dbReference type="AlphaFoldDB" id="X0W6M5"/>